<proteinExistence type="predicted"/>
<evidence type="ECO:0000313" key="2">
    <source>
        <dbReference type="EMBL" id="CAL1297213.1"/>
    </source>
</evidence>
<feature type="compositionally biased region" description="Polar residues" evidence="1">
    <location>
        <begin position="246"/>
        <end position="256"/>
    </location>
</feature>
<keyword evidence="3" id="KW-1185">Reference proteome</keyword>
<dbReference type="Proteomes" id="UP001497382">
    <property type="component" value="Unassembled WGS sequence"/>
</dbReference>
<feature type="region of interest" description="Disordered" evidence="1">
    <location>
        <begin position="507"/>
        <end position="538"/>
    </location>
</feature>
<gene>
    <name evidence="2" type="ORF">LARSCL_LOCUS20177</name>
</gene>
<protein>
    <submittedName>
        <fullName evidence="2">Uncharacterized protein</fullName>
    </submittedName>
</protein>
<feature type="compositionally biased region" description="Basic and acidic residues" evidence="1">
    <location>
        <begin position="416"/>
        <end position="438"/>
    </location>
</feature>
<evidence type="ECO:0000313" key="3">
    <source>
        <dbReference type="Proteomes" id="UP001497382"/>
    </source>
</evidence>
<feature type="compositionally biased region" description="Polar residues" evidence="1">
    <location>
        <begin position="404"/>
        <end position="413"/>
    </location>
</feature>
<reference evidence="2 3" key="1">
    <citation type="submission" date="2024-04" db="EMBL/GenBank/DDBJ databases">
        <authorList>
            <person name="Rising A."/>
            <person name="Reimegard J."/>
            <person name="Sonavane S."/>
            <person name="Akerstrom W."/>
            <person name="Nylinder S."/>
            <person name="Hedman E."/>
            <person name="Kallberg Y."/>
        </authorList>
    </citation>
    <scope>NUCLEOTIDE SEQUENCE [LARGE SCALE GENOMIC DNA]</scope>
</reference>
<dbReference type="AlphaFoldDB" id="A0AAV2BPA6"/>
<feature type="region of interest" description="Disordered" evidence="1">
    <location>
        <begin position="404"/>
        <end position="463"/>
    </location>
</feature>
<feature type="region of interest" description="Disordered" evidence="1">
    <location>
        <begin position="202"/>
        <end position="260"/>
    </location>
</feature>
<evidence type="ECO:0000256" key="1">
    <source>
        <dbReference type="SAM" id="MobiDB-lite"/>
    </source>
</evidence>
<feature type="compositionally biased region" description="Basic and acidic residues" evidence="1">
    <location>
        <begin position="507"/>
        <end position="534"/>
    </location>
</feature>
<comment type="caution">
    <text evidence="2">The sequence shown here is derived from an EMBL/GenBank/DDBJ whole genome shotgun (WGS) entry which is preliminary data.</text>
</comment>
<sequence>MGKKDRNRRKSSQKPDNSKTKTIAPSTSNTKEVKTDGKRVTKDSHRGSDEIQAAGNFPRIVTEEVDCKEGRKRFTKDSKVEEQRLKNEESDMEIKKIEEMLYSVNGSIQMTMESIFLTEHEEGSSLLSEKLWDCDNYLKSQHPKVFENMLRYISLKEEQLYIHSFPNMQKKLGDISRSEAFMVLRVMEEDQNDEEMMLASAKVEDDDNETTTDLEREDGKQIEMNDGDDIQRATESVQKEGEKDSNGITGNIQETENCSDDMGLEFDDKAVMKIIDATDENMGKAKDCSKFKHANEMLNLYPRQNKYKENLLPDFQLDLKKHLSFIRSKNETEIKILRKYQSTLKTLKEMQDMCSLKKEITERYAELEEIKESNEKAHQIHEIAMKNIDSYKKEMELESSNEYIEVSDQSPLNASEKGKRGKEIGRPNDDIQDSHSTKEMLNLTQETEDCDRKDNTTYPNETNILSDCDFKNDLKEFLTLQKSKFDEQAKKYRDIELEQIFTKETRDISSEKEHLTDAEKTASHEATGDAKNNEDENTDELVTAPELDEPNGVVVDLDKNDCIHFEFETDDDKHIFAGNQYYYYSLNDNRGILFNYKDESIQICFTGNQIVITTEDSEFNISIQKANSVDLTDVATQTNTQS</sequence>
<dbReference type="EMBL" id="CAXIEN010000417">
    <property type="protein sequence ID" value="CAL1297213.1"/>
    <property type="molecule type" value="Genomic_DNA"/>
</dbReference>
<accession>A0AAV2BPA6</accession>
<name>A0AAV2BPA6_9ARAC</name>
<feature type="compositionally biased region" description="Basic residues" evidence="1">
    <location>
        <begin position="1"/>
        <end position="12"/>
    </location>
</feature>
<organism evidence="2 3">
    <name type="scientific">Larinioides sclopetarius</name>
    <dbReference type="NCBI Taxonomy" id="280406"/>
    <lineage>
        <taxon>Eukaryota</taxon>
        <taxon>Metazoa</taxon>
        <taxon>Ecdysozoa</taxon>
        <taxon>Arthropoda</taxon>
        <taxon>Chelicerata</taxon>
        <taxon>Arachnida</taxon>
        <taxon>Araneae</taxon>
        <taxon>Araneomorphae</taxon>
        <taxon>Entelegynae</taxon>
        <taxon>Araneoidea</taxon>
        <taxon>Araneidae</taxon>
        <taxon>Larinioides</taxon>
    </lineage>
</organism>
<feature type="region of interest" description="Disordered" evidence="1">
    <location>
        <begin position="1"/>
        <end position="57"/>
    </location>
</feature>
<feature type="compositionally biased region" description="Polar residues" evidence="1">
    <location>
        <begin position="20"/>
        <end position="30"/>
    </location>
</feature>
<feature type="compositionally biased region" description="Basic and acidic residues" evidence="1">
    <location>
        <begin position="213"/>
        <end position="245"/>
    </location>
</feature>
<feature type="compositionally biased region" description="Basic and acidic residues" evidence="1">
    <location>
        <begin position="31"/>
        <end position="49"/>
    </location>
</feature>